<reference evidence="1" key="1">
    <citation type="submission" date="2022-06" db="EMBL/GenBank/DDBJ databases">
        <title>Uncovering the hologenomic basis of an extraordinary plant invasion.</title>
        <authorList>
            <person name="Bieker V.C."/>
            <person name="Martin M.D."/>
            <person name="Gilbert T."/>
            <person name="Hodgins K."/>
            <person name="Battlay P."/>
            <person name="Petersen B."/>
            <person name="Wilson J."/>
        </authorList>
    </citation>
    <scope>NUCLEOTIDE SEQUENCE</scope>
    <source>
        <strain evidence="1">AA19_3_7</strain>
        <tissue evidence="1">Leaf</tissue>
    </source>
</reference>
<accession>A0AAD5GVU2</accession>
<dbReference type="EMBL" id="JAMZMK010002124">
    <property type="protein sequence ID" value="KAI7755004.1"/>
    <property type="molecule type" value="Genomic_DNA"/>
</dbReference>
<dbReference type="AlphaFoldDB" id="A0AAD5GVU2"/>
<organism evidence="1 2">
    <name type="scientific">Ambrosia artemisiifolia</name>
    <name type="common">Common ragweed</name>
    <dbReference type="NCBI Taxonomy" id="4212"/>
    <lineage>
        <taxon>Eukaryota</taxon>
        <taxon>Viridiplantae</taxon>
        <taxon>Streptophyta</taxon>
        <taxon>Embryophyta</taxon>
        <taxon>Tracheophyta</taxon>
        <taxon>Spermatophyta</taxon>
        <taxon>Magnoliopsida</taxon>
        <taxon>eudicotyledons</taxon>
        <taxon>Gunneridae</taxon>
        <taxon>Pentapetalae</taxon>
        <taxon>asterids</taxon>
        <taxon>campanulids</taxon>
        <taxon>Asterales</taxon>
        <taxon>Asteraceae</taxon>
        <taxon>Asteroideae</taxon>
        <taxon>Heliantheae alliance</taxon>
        <taxon>Heliantheae</taxon>
        <taxon>Ambrosia</taxon>
    </lineage>
</organism>
<name>A0AAD5GVU2_AMBAR</name>
<evidence type="ECO:0000313" key="2">
    <source>
        <dbReference type="Proteomes" id="UP001206925"/>
    </source>
</evidence>
<keyword evidence="2" id="KW-1185">Reference proteome</keyword>
<evidence type="ECO:0000313" key="1">
    <source>
        <dbReference type="EMBL" id="KAI7755004.1"/>
    </source>
</evidence>
<proteinExistence type="predicted"/>
<sequence length="165" mass="18251">MLEDQGAYLLKRYIGNYVLGVSKEALNISDWQGFAVDNSSDQSEAKHRHVGLQAANVSDSAADMRRNWIRLTVRSKEAVFGCFCSTTKDYGSCGDDIFCSRLPEDVALFPFSRANGTACISVTWTGQATTTNLNRIVDKVDKGKMLCSLLRIGIPQYIGLEQIRS</sequence>
<gene>
    <name evidence="1" type="ORF">M8C21_010134</name>
</gene>
<comment type="caution">
    <text evidence="1">The sequence shown here is derived from an EMBL/GenBank/DDBJ whole genome shotgun (WGS) entry which is preliminary data.</text>
</comment>
<protein>
    <submittedName>
        <fullName evidence="1">Uncharacterized protein</fullName>
    </submittedName>
</protein>
<dbReference type="Proteomes" id="UP001206925">
    <property type="component" value="Unassembled WGS sequence"/>
</dbReference>